<dbReference type="Pfam" id="PF03737">
    <property type="entry name" value="RraA-like"/>
    <property type="match status" value="1"/>
</dbReference>
<keyword evidence="1" id="KW-0479">Metal-binding</keyword>
<dbReference type="SUPFAM" id="SSF89562">
    <property type="entry name" value="RraA-like"/>
    <property type="match status" value="1"/>
</dbReference>
<evidence type="ECO:0000313" key="5">
    <source>
        <dbReference type="Proteomes" id="UP000261166"/>
    </source>
</evidence>
<dbReference type="RefSeq" id="WP_025489170.1">
    <property type="nucleotide sequence ID" value="NZ_CALBAU010000422.1"/>
</dbReference>
<dbReference type="Proteomes" id="UP000260812">
    <property type="component" value="Unassembled WGS sequence"/>
</dbReference>
<evidence type="ECO:0000313" key="4">
    <source>
        <dbReference type="Proteomes" id="UP000260812"/>
    </source>
</evidence>
<dbReference type="AlphaFoldDB" id="A0A3E3J5U6"/>
<evidence type="ECO:0000313" key="3">
    <source>
        <dbReference type="EMBL" id="RGE74738.1"/>
    </source>
</evidence>
<evidence type="ECO:0000256" key="1">
    <source>
        <dbReference type="PIRSR" id="PIRSR605493-1"/>
    </source>
</evidence>
<proteinExistence type="predicted"/>
<keyword evidence="4" id="KW-1185">Reference proteome</keyword>
<dbReference type="GO" id="GO:0046872">
    <property type="term" value="F:metal ion binding"/>
    <property type="evidence" value="ECO:0007669"/>
    <property type="project" value="UniProtKB-KW"/>
</dbReference>
<accession>A0A3E3J5U6</accession>
<keyword evidence="1" id="KW-0460">Magnesium</keyword>
<sequence length="300" mass="33675">MHFNVKEDIIQITSLWQGERFEDGRPRVPDKYLKALHSLTLEEVWKPIFVKGYENQFEGRLKLLHNDGRKLIGRAVTASFLPTRPDYNQTVMEIGRSEGRTGTYNQWVIDSLTEGDVCVVDMYDKIYKGTFLGGNLTTAIAGKTKTGGGVIWGGIRDVEQMKQIQEVQVYYRGIDPTPIREFVMAGFNTPTKIGNAVCLPGDIVFGTDAGVLFIPAHLVEEVVDGAVKTKVKDMFGFEMITQNKFTTAQIDKNVWTKEMLDLLVDYINTNEAAAKYRDIDWSKEYGLAANGDPTDTQSAL</sequence>
<protein>
    <submittedName>
        <fullName evidence="3">RraA family protein</fullName>
    </submittedName>
</protein>
<feature type="binding site" evidence="1">
    <location>
        <begin position="133"/>
        <end position="136"/>
    </location>
    <ligand>
        <name>substrate</name>
    </ligand>
</feature>
<evidence type="ECO:0000313" key="2">
    <source>
        <dbReference type="EMBL" id="RGE62381.1"/>
    </source>
</evidence>
<reference evidence="3 5" key="1">
    <citation type="submission" date="2018-08" db="EMBL/GenBank/DDBJ databases">
        <title>A genome reference for cultivated species of the human gut microbiota.</title>
        <authorList>
            <person name="Zou Y."/>
            <person name="Xue W."/>
            <person name="Luo G."/>
        </authorList>
    </citation>
    <scope>NUCLEOTIDE SEQUENCE [LARGE SCALE GENOMIC DNA]</scope>
    <source>
        <strain evidence="3 5">AF26-4BH</strain>
        <strain evidence="2">TF05-5AC</strain>
    </source>
</reference>
<name>A0A3E3J5U6_9FIRM</name>
<dbReference type="EMBL" id="QVLU01000001">
    <property type="protein sequence ID" value="RGE74738.1"/>
    <property type="molecule type" value="Genomic_DNA"/>
</dbReference>
<dbReference type="InterPro" id="IPR036704">
    <property type="entry name" value="RraA/RraA-like_sf"/>
</dbReference>
<feature type="binding site" evidence="1">
    <location>
        <position position="157"/>
    </location>
    <ligand>
        <name>Mg(2+)</name>
        <dbReference type="ChEBI" id="CHEBI:18420"/>
    </ligand>
</feature>
<dbReference type="GeneID" id="97986658"/>
<dbReference type="GeneID" id="86052630"/>
<dbReference type="EMBL" id="QVLV01000004">
    <property type="protein sequence ID" value="RGE62381.1"/>
    <property type="molecule type" value="Genomic_DNA"/>
</dbReference>
<dbReference type="InterPro" id="IPR005493">
    <property type="entry name" value="RraA/RraA-like"/>
</dbReference>
<comment type="caution">
    <text evidence="3">The sequence shown here is derived from an EMBL/GenBank/DDBJ whole genome shotgun (WGS) entry which is preliminary data.</text>
</comment>
<dbReference type="OrthoDB" id="108647at2"/>
<comment type="cofactor">
    <cofactor evidence="1">
        <name>Mg(2+)</name>
        <dbReference type="ChEBI" id="CHEBI:18420"/>
    </cofactor>
</comment>
<dbReference type="Gene3D" id="3.50.30.40">
    <property type="entry name" value="Ribonuclease E inhibitor RraA/RraA-like"/>
    <property type="match status" value="1"/>
</dbReference>
<gene>
    <name evidence="3" type="ORF">DWY69_01235</name>
    <name evidence="2" type="ORF">DXC51_07140</name>
</gene>
<dbReference type="Proteomes" id="UP000261166">
    <property type="component" value="Unassembled WGS sequence"/>
</dbReference>
<organism evidence="3 5">
    <name type="scientific">Eisenbergiella massiliensis</name>
    <dbReference type="NCBI Taxonomy" id="1720294"/>
    <lineage>
        <taxon>Bacteria</taxon>
        <taxon>Bacillati</taxon>
        <taxon>Bacillota</taxon>
        <taxon>Clostridia</taxon>
        <taxon>Lachnospirales</taxon>
        <taxon>Lachnospiraceae</taxon>
        <taxon>Eisenbergiella</taxon>
    </lineage>
</organism>
<feature type="binding site" evidence="1">
    <location>
        <position position="156"/>
    </location>
    <ligand>
        <name>substrate</name>
    </ligand>
</feature>